<protein>
    <submittedName>
        <fullName evidence="2">Uncharacterized protein</fullName>
    </submittedName>
</protein>
<evidence type="ECO:0000313" key="3">
    <source>
        <dbReference type="Proteomes" id="UP000799536"/>
    </source>
</evidence>
<sequence length="98" mass="11287">MYILGSGPSLSIHFSLILQFFMPAYCSPFLTLTHNKIRVLKGKCMLNLIRDERSKTAPPDSARFYRRDRLCKLRGFSQRRFRAVRSLAVDIDQAPPLA</sequence>
<feature type="transmembrane region" description="Helical" evidence="1">
    <location>
        <begin position="12"/>
        <end position="33"/>
    </location>
</feature>
<reference evidence="2" key="1">
    <citation type="journal article" date="2020" name="Stud. Mycol.">
        <title>101 Dothideomycetes genomes: a test case for predicting lifestyles and emergence of pathogens.</title>
        <authorList>
            <person name="Haridas S."/>
            <person name="Albert R."/>
            <person name="Binder M."/>
            <person name="Bloem J."/>
            <person name="Labutti K."/>
            <person name="Salamov A."/>
            <person name="Andreopoulos B."/>
            <person name="Baker S."/>
            <person name="Barry K."/>
            <person name="Bills G."/>
            <person name="Bluhm B."/>
            <person name="Cannon C."/>
            <person name="Castanera R."/>
            <person name="Culley D."/>
            <person name="Daum C."/>
            <person name="Ezra D."/>
            <person name="Gonzalez J."/>
            <person name="Henrissat B."/>
            <person name="Kuo A."/>
            <person name="Liang C."/>
            <person name="Lipzen A."/>
            <person name="Lutzoni F."/>
            <person name="Magnuson J."/>
            <person name="Mondo S."/>
            <person name="Nolan M."/>
            <person name="Ohm R."/>
            <person name="Pangilinan J."/>
            <person name="Park H.-J."/>
            <person name="Ramirez L."/>
            <person name="Alfaro M."/>
            <person name="Sun H."/>
            <person name="Tritt A."/>
            <person name="Yoshinaga Y."/>
            <person name="Zwiers L.-H."/>
            <person name="Turgeon B."/>
            <person name="Goodwin S."/>
            <person name="Spatafora J."/>
            <person name="Crous P."/>
            <person name="Grigoriev I."/>
        </authorList>
    </citation>
    <scope>NUCLEOTIDE SEQUENCE</scope>
    <source>
        <strain evidence="2">ATCC 74209</strain>
    </source>
</reference>
<comment type="caution">
    <text evidence="2">The sequence shown here is derived from an EMBL/GenBank/DDBJ whole genome shotgun (WGS) entry which is preliminary data.</text>
</comment>
<organism evidence="2 3">
    <name type="scientific">Delitschia confertaspora ATCC 74209</name>
    <dbReference type="NCBI Taxonomy" id="1513339"/>
    <lineage>
        <taxon>Eukaryota</taxon>
        <taxon>Fungi</taxon>
        <taxon>Dikarya</taxon>
        <taxon>Ascomycota</taxon>
        <taxon>Pezizomycotina</taxon>
        <taxon>Dothideomycetes</taxon>
        <taxon>Pleosporomycetidae</taxon>
        <taxon>Pleosporales</taxon>
        <taxon>Delitschiaceae</taxon>
        <taxon>Delitschia</taxon>
    </lineage>
</organism>
<evidence type="ECO:0000256" key="1">
    <source>
        <dbReference type="SAM" id="Phobius"/>
    </source>
</evidence>
<dbReference type="EMBL" id="ML994130">
    <property type="protein sequence ID" value="KAF2198619.1"/>
    <property type="molecule type" value="Genomic_DNA"/>
</dbReference>
<dbReference type="Proteomes" id="UP000799536">
    <property type="component" value="Unassembled WGS sequence"/>
</dbReference>
<accession>A0A9P4JK55</accession>
<name>A0A9P4JK55_9PLEO</name>
<keyword evidence="1" id="KW-0472">Membrane</keyword>
<evidence type="ECO:0000313" key="2">
    <source>
        <dbReference type="EMBL" id="KAF2198619.1"/>
    </source>
</evidence>
<keyword evidence="1" id="KW-0812">Transmembrane</keyword>
<gene>
    <name evidence="2" type="ORF">GQ43DRAFT_149989</name>
</gene>
<keyword evidence="3" id="KW-1185">Reference proteome</keyword>
<keyword evidence="1" id="KW-1133">Transmembrane helix</keyword>
<proteinExistence type="predicted"/>
<dbReference type="AlphaFoldDB" id="A0A9P4JK55"/>